<keyword evidence="6 9" id="KW-1133">Transmembrane helix</keyword>
<feature type="transmembrane region" description="Helical" evidence="9">
    <location>
        <begin position="110"/>
        <end position="137"/>
    </location>
</feature>
<evidence type="ECO:0000313" key="11">
    <source>
        <dbReference type="EMBL" id="RNM02570.1"/>
    </source>
</evidence>
<dbReference type="EMBL" id="RJLR01000047">
    <property type="protein sequence ID" value="RNM02570.1"/>
    <property type="molecule type" value="Genomic_DNA"/>
</dbReference>
<name>A0A3N0FRG6_9GAMM</name>
<comment type="subcellular location">
    <subcellularLocation>
        <location evidence="9">Cell inner membrane</location>
        <topology evidence="9">Multi-pass membrane protein</topology>
    </subcellularLocation>
    <subcellularLocation>
        <location evidence="1">Cell membrane</location>
        <topology evidence="1">Multi-pass membrane protein</topology>
    </subcellularLocation>
</comment>
<feature type="transmembrane region" description="Helical" evidence="9">
    <location>
        <begin position="68"/>
        <end position="89"/>
    </location>
</feature>
<feature type="transmembrane region" description="Helical" evidence="9">
    <location>
        <begin position="233"/>
        <end position="254"/>
    </location>
</feature>
<evidence type="ECO:0000256" key="3">
    <source>
        <dbReference type="ARBA" id="ARBA00022448"/>
    </source>
</evidence>
<protein>
    <recommendedName>
        <fullName evidence="9">Transport permease protein</fullName>
    </recommendedName>
</protein>
<accession>A0A3N0FRG6</accession>
<evidence type="ECO:0000256" key="4">
    <source>
        <dbReference type="ARBA" id="ARBA00022475"/>
    </source>
</evidence>
<keyword evidence="5 9" id="KW-0812">Transmembrane</keyword>
<evidence type="ECO:0000313" key="12">
    <source>
        <dbReference type="Proteomes" id="UP000276061"/>
    </source>
</evidence>
<keyword evidence="7" id="KW-0625">Polysaccharide transport</keyword>
<gene>
    <name evidence="11" type="ORF">EF878_19640</name>
</gene>
<dbReference type="Proteomes" id="UP000276061">
    <property type="component" value="Unassembled WGS sequence"/>
</dbReference>
<evidence type="ECO:0000256" key="1">
    <source>
        <dbReference type="ARBA" id="ARBA00004651"/>
    </source>
</evidence>
<evidence type="ECO:0000256" key="8">
    <source>
        <dbReference type="ARBA" id="ARBA00023136"/>
    </source>
</evidence>
<evidence type="ECO:0000256" key="9">
    <source>
        <dbReference type="RuleBase" id="RU361157"/>
    </source>
</evidence>
<dbReference type="PANTHER" id="PTHR30413">
    <property type="entry name" value="INNER MEMBRANE TRANSPORT PERMEASE"/>
    <property type="match status" value="1"/>
</dbReference>
<proteinExistence type="inferred from homology"/>
<keyword evidence="8 9" id="KW-0472">Membrane</keyword>
<evidence type="ECO:0000256" key="7">
    <source>
        <dbReference type="ARBA" id="ARBA00023047"/>
    </source>
</evidence>
<keyword evidence="7" id="KW-0762">Sugar transport</keyword>
<dbReference type="GO" id="GO:0005886">
    <property type="term" value="C:plasma membrane"/>
    <property type="evidence" value="ECO:0007669"/>
    <property type="project" value="UniProtKB-SubCell"/>
</dbReference>
<sequence>MTITILRNIIAYRGFILSSVKREFQSRYRNSLLGAIWNILNPLAMIIVYTVIFSGVMKARIPGIDNSFGYSIYLCSGLLTWGLFSEIVLRSQNTFIDNANLLKKITFPRLCLPIVAILSALVNFLISFSIFLMFLILSGNMPGIEILSYIPILLVLSLLAIGIGITVGVINVFFRDAGQLFSIVVQFWFWFTPIVYTSDILPEKIKNILSYNPMTGVIEACHTVMVKKVWPDWWGLLPALCVGGVFVWFGLSLFRKHSGEIVDEL</sequence>
<feature type="transmembrane region" description="Helical" evidence="9">
    <location>
        <begin position="32"/>
        <end position="56"/>
    </location>
</feature>
<dbReference type="InterPro" id="IPR013525">
    <property type="entry name" value="ABC2_TM"/>
</dbReference>
<dbReference type="RefSeq" id="WP_123253332.1">
    <property type="nucleotide sequence ID" value="NZ_RJLR01000047.1"/>
</dbReference>
<feature type="domain" description="ABC transmembrane type-2" evidence="10">
    <location>
        <begin position="33"/>
        <end position="257"/>
    </location>
</feature>
<dbReference type="InterPro" id="IPR047817">
    <property type="entry name" value="ABC2_TM_bact-type"/>
</dbReference>
<dbReference type="GO" id="GO:0015774">
    <property type="term" value="P:polysaccharide transport"/>
    <property type="evidence" value="ECO:0007669"/>
    <property type="project" value="UniProtKB-KW"/>
</dbReference>
<evidence type="ECO:0000259" key="10">
    <source>
        <dbReference type="PROSITE" id="PS51012"/>
    </source>
</evidence>
<comment type="caution">
    <text evidence="11">The sequence shown here is derived from an EMBL/GenBank/DDBJ whole genome shotgun (WGS) entry which is preliminary data.</text>
</comment>
<evidence type="ECO:0000256" key="5">
    <source>
        <dbReference type="ARBA" id="ARBA00022692"/>
    </source>
</evidence>
<organism evidence="11 12">
    <name type="scientific">Dickeya undicola</name>
    <dbReference type="NCBI Taxonomy" id="1577887"/>
    <lineage>
        <taxon>Bacteria</taxon>
        <taxon>Pseudomonadati</taxon>
        <taxon>Pseudomonadota</taxon>
        <taxon>Gammaproteobacteria</taxon>
        <taxon>Enterobacterales</taxon>
        <taxon>Pectobacteriaceae</taxon>
        <taxon>Dickeya</taxon>
    </lineage>
</organism>
<reference evidence="11 12" key="1">
    <citation type="submission" date="2018-11" db="EMBL/GenBank/DDBJ databases">
        <title>Characterization of surface water Dickeya isolates.</title>
        <authorList>
            <person name="Van Gijsegem F."/>
            <person name="Pedron J."/>
        </authorList>
    </citation>
    <scope>NUCLEOTIDE SEQUENCE [LARGE SCALE GENOMIC DNA]</scope>
    <source>
        <strain evidence="11 12">FVG1-MFV-O17</strain>
    </source>
</reference>
<comment type="similarity">
    <text evidence="2 9">Belongs to the ABC-2 integral membrane protein family.</text>
</comment>
<dbReference type="Pfam" id="PF01061">
    <property type="entry name" value="ABC2_membrane"/>
    <property type="match status" value="1"/>
</dbReference>
<dbReference type="AlphaFoldDB" id="A0A3N0FRG6"/>
<keyword evidence="4 9" id="KW-1003">Cell membrane</keyword>
<feature type="transmembrane region" description="Helical" evidence="9">
    <location>
        <begin position="180"/>
        <end position="196"/>
    </location>
</feature>
<feature type="transmembrane region" description="Helical" evidence="9">
    <location>
        <begin position="149"/>
        <end position="173"/>
    </location>
</feature>
<dbReference type="GO" id="GO:0015920">
    <property type="term" value="P:lipopolysaccharide transport"/>
    <property type="evidence" value="ECO:0007669"/>
    <property type="project" value="TreeGrafter"/>
</dbReference>
<dbReference type="PROSITE" id="PS51012">
    <property type="entry name" value="ABC_TM2"/>
    <property type="match status" value="1"/>
</dbReference>
<dbReference type="PANTHER" id="PTHR30413:SF10">
    <property type="entry name" value="CAPSULE POLYSACCHARIDE EXPORT INNER-MEMBRANE PROTEIN CTRC"/>
    <property type="match status" value="1"/>
</dbReference>
<dbReference type="OrthoDB" id="9786910at2"/>
<keyword evidence="3 9" id="KW-0813">Transport</keyword>
<evidence type="ECO:0000256" key="2">
    <source>
        <dbReference type="ARBA" id="ARBA00007783"/>
    </source>
</evidence>
<dbReference type="GO" id="GO:0140359">
    <property type="term" value="F:ABC-type transporter activity"/>
    <property type="evidence" value="ECO:0007669"/>
    <property type="project" value="InterPro"/>
</dbReference>
<evidence type="ECO:0000256" key="6">
    <source>
        <dbReference type="ARBA" id="ARBA00022989"/>
    </source>
</evidence>